<comment type="caution">
    <text evidence="2">The sequence shown here is derived from an EMBL/GenBank/DDBJ whole genome shotgun (WGS) entry which is preliminary data.</text>
</comment>
<dbReference type="Pfam" id="PF01661">
    <property type="entry name" value="Macro"/>
    <property type="match status" value="1"/>
</dbReference>
<evidence type="ECO:0000259" key="1">
    <source>
        <dbReference type="PROSITE" id="PS51154"/>
    </source>
</evidence>
<dbReference type="PANTHER" id="PTHR11106:SF27">
    <property type="entry name" value="MACRO DOMAIN-CONTAINING PROTEIN"/>
    <property type="match status" value="1"/>
</dbReference>
<dbReference type="PANTHER" id="PTHR11106">
    <property type="entry name" value="GANGLIOSIDE INDUCED DIFFERENTIATION ASSOCIATED PROTEIN 2-RELATED"/>
    <property type="match status" value="1"/>
</dbReference>
<evidence type="ECO:0000313" key="2">
    <source>
        <dbReference type="EMBL" id="OLO52631.1"/>
    </source>
</evidence>
<reference evidence="2 3" key="1">
    <citation type="submission" date="2016-12" db="EMBL/GenBank/DDBJ databases">
        <title>Genomic comparison of strains in the 'Actinomyces naeslundii' group.</title>
        <authorList>
            <person name="Mughal S.R."/>
            <person name="Do T."/>
            <person name="Gilbert S.C."/>
            <person name="Witherden E.A."/>
            <person name="Didelot X."/>
            <person name="Beighton D."/>
        </authorList>
    </citation>
    <scope>NUCLEOTIDE SEQUENCE [LARGE SCALE GENOMIC DNA]</scope>
    <source>
        <strain evidence="2 3">S24V</strain>
    </source>
</reference>
<evidence type="ECO:0000313" key="3">
    <source>
        <dbReference type="Proteomes" id="UP000186855"/>
    </source>
</evidence>
<dbReference type="SMART" id="SM00506">
    <property type="entry name" value="A1pp"/>
    <property type="match status" value="1"/>
</dbReference>
<dbReference type="InterPro" id="IPR002589">
    <property type="entry name" value="Macro_dom"/>
</dbReference>
<dbReference type="PROSITE" id="PS51154">
    <property type="entry name" value="MACRO"/>
    <property type="match status" value="1"/>
</dbReference>
<protein>
    <recommendedName>
        <fullName evidence="1">Macro domain-containing protein</fullName>
    </recommendedName>
</protein>
<accession>A0A1Q8VWI3</accession>
<dbReference type="InterPro" id="IPR043472">
    <property type="entry name" value="Macro_dom-like"/>
</dbReference>
<feature type="domain" description="Macro" evidence="1">
    <location>
        <begin position="83"/>
        <end position="273"/>
    </location>
</feature>
<dbReference type="EMBL" id="MSKI01000063">
    <property type="protein sequence ID" value="OLO52631.1"/>
    <property type="molecule type" value="Genomic_DNA"/>
</dbReference>
<proteinExistence type="predicted"/>
<gene>
    <name evidence="2" type="ORF">BKH30_06175</name>
</gene>
<dbReference type="SUPFAM" id="SSF52949">
    <property type="entry name" value="Macro domain-like"/>
    <property type="match status" value="1"/>
</dbReference>
<dbReference type="Gene3D" id="3.40.220.10">
    <property type="entry name" value="Leucine Aminopeptidase, subunit E, domain 1"/>
    <property type="match status" value="1"/>
</dbReference>
<dbReference type="AlphaFoldDB" id="A0A1Q8VWI3"/>
<dbReference type="NCBIfam" id="NF003163">
    <property type="entry name" value="PRK04143.1"/>
    <property type="match status" value="1"/>
</dbReference>
<sequence>MTSLPLTQPQRSALVDTSLALLLQEQPNGQQLLDTVSAGDPGRRRLALQALLAMRPAIPLPAELNVSLEQLLAAEAAERETVDALSLPGTEVDPRLSLWRGDITTIRADAIVNAANSTLLGCFQPLHACIDNAIHSAAGPGLRQECADIMAARGRLEPTGTATVTGGYHLPAAHVIHTVGPIVQGKPTAEHEALLASSYQSCLLAAEDLRATSIALCCISTGIFGYPKAEAATIAVRTVREVLPHCQSLTKVVFNVFDPIDESIYRDLLGPDR</sequence>
<organism evidence="2 3">
    <name type="scientific">Actinomyces oris</name>
    <dbReference type="NCBI Taxonomy" id="544580"/>
    <lineage>
        <taxon>Bacteria</taxon>
        <taxon>Bacillati</taxon>
        <taxon>Actinomycetota</taxon>
        <taxon>Actinomycetes</taxon>
        <taxon>Actinomycetales</taxon>
        <taxon>Actinomycetaceae</taxon>
        <taxon>Actinomyces</taxon>
    </lineage>
</organism>
<dbReference type="CDD" id="cd02908">
    <property type="entry name" value="Macro_OAADPr_deacetylase"/>
    <property type="match status" value="1"/>
</dbReference>
<dbReference type="Proteomes" id="UP000186855">
    <property type="component" value="Unassembled WGS sequence"/>
</dbReference>
<name>A0A1Q8VWI3_9ACTO</name>